<keyword evidence="2" id="KW-1185">Reference proteome</keyword>
<dbReference type="Gene3D" id="3.40.50.10320">
    <property type="entry name" value="LmbE-like"/>
    <property type="match status" value="1"/>
</dbReference>
<proteinExistence type="predicted"/>
<dbReference type="GO" id="GO:0004342">
    <property type="term" value="F:glucosamine-6-phosphate deaminase activity"/>
    <property type="evidence" value="ECO:0007669"/>
    <property type="project" value="InterPro"/>
</dbReference>
<evidence type="ECO:0000313" key="1">
    <source>
        <dbReference type="EMBL" id="MBO1318051.1"/>
    </source>
</evidence>
<protein>
    <recommendedName>
        <fullName evidence="3">Glucosamine-6-phosphate deaminase</fullName>
    </recommendedName>
</protein>
<gene>
    <name evidence="1" type="ORF">J3U88_06215</name>
</gene>
<name>A0A8J7U496_9BACT</name>
<dbReference type="AlphaFoldDB" id="A0A8J7U496"/>
<dbReference type="RefSeq" id="WP_207857620.1">
    <property type="nucleotide sequence ID" value="NZ_JAFREP010000004.1"/>
</dbReference>
<dbReference type="Proteomes" id="UP000664417">
    <property type="component" value="Unassembled WGS sequence"/>
</dbReference>
<accession>A0A8J7U496</accession>
<dbReference type="PANTHER" id="PTHR42892">
    <property type="entry name" value="GLUCOSAMINE-6-PHOSPHATE DEAMINASE-LIKE PROTEIN BT_0258-RELATED"/>
    <property type="match status" value="1"/>
</dbReference>
<dbReference type="EMBL" id="JAFREP010000004">
    <property type="protein sequence ID" value="MBO1318051.1"/>
    <property type="molecule type" value="Genomic_DNA"/>
</dbReference>
<sequence length="785" mass="88227">MDVCLASTGSVVERALQEHYGQKDRYAPAEKLRTLVVENFPALGKVTALRFLEWVQGHPEGSVALPTGKTPEHFIKWTQHLLETWERPETRSLLETYGIEPGLKPRLDGLHFVQIDEFYPIHGWQTNSFFHYVNKYYLTPFGFDPNKALLINPDEIGLREGETLESVWGEDGVDLSLRTRAPRNAAEQRRQRLLAEVDDFCSDYESRIRALGGIGFFLGGIGPDGHIGFNVRGSDHYSTTRLCETNYETQAAAAGDLGGIEVSGKRLVITIGLGTITYNPEAAALIIAAGEAKAPIVKTAIESEAGNQVPASALQPLKNACFFITTGAAKSLTERRHREFAANAEDPAEHGRILIDAALQSHKTVARVTREETARLRSGPLLLEKLGTDFEVSREAVQLRLQEKIRRGLTNPTGERIFHTAPHHDDIMLGYLPYLLQFIHDPANSHSFNYLTSGFNAVTNDFMATRCRWARRALVTEPAATWLHLGDAAADQGVRQVQVQRYLDGLANQDETLCETQVGLRFLHLVQEIFGDSWGVADDLTPVRDQLDALETIFKTTYPGKKDAAPIQKLKGALREWEAEVLWGHLGFGLGHVRHERLGFYKGDIFTEEPEVNRDVKPLLERLRREKPTVVTVAFDPEGSGPDTHYKVMQAVAEALRRYRDETGDNQIRVWGYRNVWYRFHAEETDLIVPVSLGQIAELNTLFMNAFASQREASFPSYAYQGPFSELAAQILVEQYEHVKQLLGAEWLQNHPDPRVRAARGFQYLVEMDLDTFFGKTRALKRSIG</sequence>
<dbReference type="InterPro" id="IPR018321">
    <property type="entry name" value="Glucosamine6P_isomerase_CS"/>
</dbReference>
<reference evidence="1" key="1">
    <citation type="submission" date="2021-03" db="EMBL/GenBank/DDBJ databases">
        <authorList>
            <person name="Wang G."/>
        </authorList>
    </citation>
    <scope>NUCLEOTIDE SEQUENCE</scope>
    <source>
        <strain evidence="1">KCTC 12899</strain>
    </source>
</reference>
<dbReference type="PROSITE" id="PS01161">
    <property type="entry name" value="GLC_GALNAC_ISOMERASE"/>
    <property type="match status" value="1"/>
</dbReference>
<dbReference type="SUPFAM" id="SSF102588">
    <property type="entry name" value="LmbE-like"/>
    <property type="match status" value="1"/>
</dbReference>
<dbReference type="InterPro" id="IPR024078">
    <property type="entry name" value="LmbE-like_dom_sf"/>
</dbReference>
<evidence type="ECO:0008006" key="3">
    <source>
        <dbReference type="Google" id="ProtNLM"/>
    </source>
</evidence>
<dbReference type="InterPro" id="IPR037171">
    <property type="entry name" value="NagB/RpiA_transferase-like"/>
</dbReference>
<dbReference type="InterPro" id="IPR052960">
    <property type="entry name" value="GlcN6P_deaminase-like"/>
</dbReference>
<dbReference type="SUPFAM" id="SSF100950">
    <property type="entry name" value="NagB/RpiA/CoA transferase-like"/>
    <property type="match status" value="1"/>
</dbReference>
<organism evidence="1 2">
    <name type="scientific">Acanthopleuribacter pedis</name>
    <dbReference type="NCBI Taxonomy" id="442870"/>
    <lineage>
        <taxon>Bacteria</taxon>
        <taxon>Pseudomonadati</taxon>
        <taxon>Acidobacteriota</taxon>
        <taxon>Holophagae</taxon>
        <taxon>Acanthopleuribacterales</taxon>
        <taxon>Acanthopleuribacteraceae</taxon>
        <taxon>Acanthopleuribacter</taxon>
    </lineage>
</organism>
<evidence type="ECO:0000313" key="2">
    <source>
        <dbReference type="Proteomes" id="UP000664417"/>
    </source>
</evidence>
<comment type="caution">
    <text evidence="1">The sequence shown here is derived from an EMBL/GenBank/DDBJ whole genome shotgun (WGS) entry which is preliminary data.</text>
</comment>
<dbReference type="Gene3D" id="3.40.50.1360">
    <property type="match status" value="1"/>
</dbReference>
<dbReference type="PANTHER" id="PTHR42892:SF1">
    <property type="entry name" value="GLUCOSAMINE-6-PHOSPHATE ISOMERASE"/>
    <property type="match status" value="1"/>
</dbReference>
<dbReference type="GO" id="GO:0006044">
    <property type="term" value="P:N-acetylglucosamine metabolic process"/>
    <property type="evidence" value="ECO:0007669"/>
    <property type="project" value="InterPro"/>
</dbReference>